<dbReference type="EMBL" id="LQBL01000032">
    <property type="protein sequence ID" value="KUG51529.1"/>
    <property type="molecule type" value="Genomic_DNA"/>
</dbReference>
<evidence type="ECO:0000313" key="3">
    <source>
        <dbReference type="Proteomes" id="UP000054837"/>
    </source>
</evidence>
<dbReference type="STRING" id="767452.AVL62_09355"/>
<dbReference type="AlphaFoldDB" id="A0A0W8I1D8"/>
<proteinExistence type="predicted"/>
<reference evidence="2 3" key="1">
    <citation type="submission" date="2015-12" db="EMBL/GenBank/DDBJ databases">
        <title>Serinicoccus chungangenesis strain CD08_5 genome sequencing and assembly.</title>
        <authorList>
            <person name="Chander A.M."/>
            <person name="Kaur G."/>
            <person name="Nair G.R."/>
            <person name="Dhawan D.K."/>
            <person name="Kochhar R.K."/>
            <person name="Mayilraj S."/>
            <person name="Bhadada S.K."/>
        </authorList>
    </citation>
    <scope>NUCLEOTIDE SEQUENCE [LARGE SCALE GENOMIC DNA]</scope>
    <source>
        <strain evidence="2 3">CD08_5</strain>
    </source>
</reference>
<dbReference type="RefSeq" id="WP_058892426.1">
    <property type="nucleotide sequence ID" value="NZ_LQBL01000032.1"/>
</dbReference>
<comment type="caution">
    <text evidence="2">The sequence shown here is derived from an EMBL/GenBank/DDBJ whole genome shotgun (WGS) entry which is preliminary data.</text>
</comment>
<evidence type="ECO:0000256" key="1">
    <source>
        <dbReference type="SAM" id="Phobius"/>
    </source>
</evidence>
<keyword evidence="1" id="KW-1133">Transmembrane helix</keyword>
<evidence type="ECO:0000313" key="2">
    <source>
        <dbReference type="EMBL" id="KUG51529.1"/>
    </source>
</evidence>
<feature type="transmembrane region" description="Helical" evidence="1">
    <location>
        <begin position="29"/>
        <end position="49"/>
    </location>
</feature>
<sequence length="74" mass="8115">MSPALSLHLLAAAEEGGHHVVHELPFPPIMFGVFAMLAFLLLLGFLWTFRNTLALDPHGVADAHHNPDVGRDQH</sequence>
<keyword evidence="1" id="KW-0812">Transmembrane</keyword>
<name>A0A0W8I1D8_9MICO</name>
<protein>
    <submittedName>
        <fullName evidence="2">Uncharacterized protein</fullName>
    </submittedName>
</protein>
<dbReference type="Proteomes" id="UP000054837">
    <property type="component" value="Unassembled WGS sequence"/>
</dbReference>
<accession>A0A0W8I1D8</accession>
<keyword evidence="1" id="KW-0472">Membrane</keyword>
<organism evidence="2 3">
    <name type="scientific">Serinicoccus chungangensis</name>
    <dbReference type="NCBI Taxonomy" id="767452"/>
    <lineage>
        <taxon>Bacteria</taxon>
        <taxon>Bacillati</taxon>
        <taxon>Actinomycetota</taxon>
        <taxon>Actinomycetes</taxon>
        <taxon>Micrococcales</taxon>
        <taxon>Ornithinimicrobiaceae</taxon>
        <taxon>Serinicoccus</taxon>
    </lineage>
</organism>
<gene>
    <name evidence="2" type="ORF">AVL62_09355</name>
</gene>
<keyword evidence="3" id="KW-1185">Reference proteome</keyword>